<organism evidence="3 4">
    <name type="scientific">Achromobacter ruhlandii</name>
    <dbReference type="NCBI Taxonomy" id="72557"/>
    <lineage>
        <taxon>Bacteria</taxon>
        <taxon>Pseudomonadati</taxon>
        <taxon>Pseudomonadota</taxon>
        <taxon>Betaproteobacteria</taxon>
        <taxon>Burkholderiales</taxon>
        <taxon>Alcaligenaceae</taxon>
        <taxon>Achromobacter</taxon>
    </lineage>
</organism>
<gene>
    <name evidence="3" type="ORF">LMG3328_03008</name>
</gene>
<dbReference type="GO" id="GO:0016747">
    <property type="term" value="F:acyltransferase activity, transferring groups other than amino-acyl groups"/>
    <property type="evidence" value="ECO:0007669"/>
    <property type="project" value="InterPro"/>
</dbReference>
<dbReference type="InterPro" id="IPR016181">
    <property type="entry name" value="Acyl_CoA_acyltransferase"/>
</dbReference>
<dbReference type="RefSeq" id="WP_100508662.1">
    <property type="nucleotide sequence ID" value="NZ_CADILE010000008.1"/>
</dbReference>
<dbReference type="EMBL" id="CADILE010000008">
    <property type="protein sequence ID" value="CAB3875384.1"/>
    <property type="molecule type" value="Genomic_DNA"/>
</dbReference>
<dbReference type="Pfam" id="PF08445">
    <property type="entry name" value="FR47"/>
    <property type="match status" value="1"/>
</dbReference>
<keyword evidence="2" id="KW-0012">Acyltransferase</keyword>
<dbReference type="Proteomes" id="UP000494122">
    <property type="component" value="Unassembled WGS sequence"/>
</dbReference>
<dbReference type="Gene3D" id="3.40.630.30">
    <property type="match status" value="1"/>
</dbReference>
<dbReference type="SUPFAM" id="SSF55729">
    <property type="entry name" value="Acyl-CoA N-acyltransferases (Nat)"/>
    <property type="match status" value="1"/>
</dbReference>
<protein>
    <submittedName>
        <fullName evidence="3">Uncharacterized protein</fullName>
    </submittedName>
</protein>
<dbReference type="AlphaFoldDB" id="A0A2M9GVX3"/>
<reference evidence="3 4" key="1">
    <citation type="submission" date="2020-04" db="EMBL/GenBank/DDBJ databases">
        <authorList>
            <person name="De Canck E."/>
        </authorList>
    </citation>
    <scope>NUCLEOTIDE SEQUENCE [LARGE SCALE GENOMIC DNA]</scope>
    <source>
        <strain evidence="3 4">LMG 3328</strain>
    </source>
</reference>
<sequence>MEHPDQTQLDNPAWFALAGRQARLRQGDGLAARYMPDVAPFAAVRNTTRDAFDALRRLIAPDTPAMLQALYLPPPFDGLRSEPLFSFFQMIDHGPAPAADDERDLLTLGAGDVADMMALAAATRPGPFGPRTIETGQYVGMRRRGRLVAMAGERMRLDGYVEISAVCVDASCRGQGLAGRLMDRLRRDIRLRGDTPFLHVRDNNAAAIALYQRLGFRTRQTFQLHRITTLDTHESACL</sequence>
<evidence type="ECO:0000256" key="2">
    <source>
        <dbReference type="ARBA" id="ARBA00023315"/>
    </source>
</evidence>
<dbReference type="CDD" id="cd04301">
    <property type="entry name" value="NAT_SF"/>
    <property type="match status" value="1"/>
</dbReference>
<keyword evidence="1" id="KW-0808">Transferase</keyword>
<dbReference type="InterPro" id="IPR000182">
    <property type="entry name" value="GNAT_dom"/>
</dbReference>
<name>A0A2M9GVX3_9BURK</name>
<accession>A0A2M9GVX3</accession>
<dbReference type="InterPro" id="IPR050680">
    <property type="entry name" value="YpeA/RimI_acetyltransf"/>
</dbReference>
<proteinExistence type="predicted"/>
<evidence type="ECO:0000313" key="3">
    <source>
        <dbReference type="EMBL" id="CAB3875384.1"/>
    </source>
</evidence>
<dbReference type="PANTHER" id="PTHR43420:SF3">
    <property type="entry name" value="N-ACETYLTRANSFERASE DOMAIN-CONTAINING PROTEIN"/>
    <property type="match status" value="1"/>
</dbReference>
<dbReference type="InterPro" id="IPR013653">
    <property type="entry name" value="GCN5-like_dom"/>
</dbReference>
<evidence type="ECO:0000313" key="4">
    <source>
        <dbReference type="Proteomes" id="UP000494122"/>
    </source>
</evidence>
<dbReference type="PROSITE" id="PS51186">
    <property type="entry name" value="GNAT"/>
    <property type="match status" value="1"/>
</dbReference>
<evidence type="ECO:0000256" key="1">
    <source>
        <dbReference type="ARBA" id="ARBA00022679"/>
    </source>
</evidence>
<dbReference type="PANTHER" id="PTHR43420">
    <property type="entry name" value="ACETYLTRANSFERASE"/>
    <property type="match status" value="1"/>
</dbReference>